<name>A0A9X0QAU7_9BACT</name>
<gene>
    <name evidence="2" type="ORF">HDF14_000725</name>
</gene>
<reference evidence="2 3" key="1">
    <citation type="submission" date="2020-08" db="EMBL/GenBank/DDBJ databases">
        <title>Genomic Encyclopedia of Type Strains, Phase IV (KMG-V): Genome sequencing to study the core and pangenomes of soil and plant-associated prokaryotes.</title>
        <authorList>
            <person name="Whitman W."/>
        </authorList>
    </citation>
    <scope>NUCLEOTIDE SEQUENCE [LARGE SCALE GENOMIC DNA]</scope>
    <source>
        <strain evidence="2 3">X5P2</strain>
    </source>
</reference>
<evidence type="ECO:0000313" key="3">
    <source>
        <dbReference type="Proteomes" id="UP000535182"/>
    </source>
</evidence>
<proteinExistence type="predicted"/>
<keyword evidence="1" id="KW-1133">Transmembrane helix</keyword>
<keyword evidence="1" id="KW-0812">Transmembrane</keyword>
<keyword evidence="1" id="KW-0472">Membrane</keyword>
<feature type="transmembrane region" description="Helical" evidence="1">
    <location>
        <begin position="41"/>
        <end position="63"/>
    </location>
</feature>
<evidence type="ECO:0000313" key="2">
    <source>
        <dbReference type="EMBL" id="MBB5327131.1"/>
    </source>
</evidence>
<dbReference type="Proteomes" id="UP000535182">
    <property type="component" value="Unassembled WGS sequence"/>
</dbReference>
<keyword evidence="3" id="KW-1185">Reference proteome</keyword>
<dbReference type="EMBL" id="JACHEB010000001">
    <property type="protein sequence ID" value="MBB5327131.1"/>
    <property type="molecule type" value="Genomic_DNA"/>
</dbReference>
<organism evidence="2 3">
    <name type="scientific">Tunturiibacter gelidiferens</name>
    <dbReference type="NCBI Taxonomy" id="3069689"/>
    <lineage>
        <taxon>Bacteria</taxon>
        <taxon>Pseudomonadati</taxon>
        <taxon>Acidobacteriota</taxon>
        <taxon>Terriglobia</taxon>
        <taxon>Terriglobales</taxon>
        <taxon>Acidobacteriaceae</taxon>
        <taxon>Tunturiibacter</taxon>
    </lineage>
</organism>
<comment type="caution">
    <text evidence="2">The sequence shown here is derived from an EMBL/GenBank/DDBJ whole genome shotgun (WGS) entry which is preliminary data.</text>
</comment>
<protein>
    <submittedName>
        <fullName evidence="2">Uncharacterized protein</fullName>
    </submittedName>
</protein>
<accession>A0A9X0QAU7</accession>
<sequence>MRSLMSGQPQLFPNPEPTVEDAAVNKVEPVKRTAPVWLQRLSLFVLVLFCVYLGVLVMVLPWWTRIWDRNEFILARPWLAAVLHNGAVRGMISGLGLLDIWIGVSEAVHYRDYRG</sequence>
<dbReference type="AlphaFoldDB" id="A0A9X0QAU7"/>
<evidence type="ECO:0000256" key="1">
    <source>
        <dbReference type="SAM" id="Phobius"/>
    </source>
</evidence>